<evidence type="ECO:0000256" key="5">
    <source>
        <dbReference type="HAMAP-Rule" id="MF_00560"/>
    </source>
</evidence>
<evidence type="ECO:0000313" key="7">
    <source>
        <dbReference type="Proteomes" id="UP001058124"/>
    </source>
</evidence>
<dbReference type="Proteomes" id="UP001058124">
    <property type="component" value="Unassembled WGS sequence"/>
</dbReference>
<dbReference type="PANTHER" id="PTHR43861:SF1">
    <property type="entry name" value="TRANS-ACONITATE 2-METHYLTRANSFERASE"/>
    <property type="match status" value="1"/>
</dbReference>
<dbReference type="Gene3D" id="3.40.50.150">
    <property type="entry name" value="Vaccinia Virus protein VP39"/>
    <property type="match status" value="1"/>
</dbReference>
<name>A0AAV5N6A7_9GAMM</name>
<dbReference type="Pfam" id="PF13489">
    <property type="entry name" value="Methyltransf_23"/>
    <property type="match status" value="1"/>
</dbReference>
<evidence type="ECO:0000256" key="1">
    <source>
        <dbReference type="ARBA" id="ARBA00022490"/>
    </source>
</evidence>
<dbReference type="CDD" id="cd02440">
    <property type="entry name" value="AdoMet_MTases"/>
    <property type="match status" value="1"/>
</dbReference>
<dbReference type="GO" id="GO:0030798">
    <property type="term" value="F:trans-aconitate 2-methyltransferase activity"/>
    <property type="evidence" value="ECO:0007669"/>
    <property type="project" value="UniProtKB-UniRule"/>
</dbReference>
<sequence>MADWNPSLYLQFESERTRPAEELLARIFHPSPRYISDLGCGPGNSTELLHRRYPTAQTTGVDSSKAMLEKAAKRLPGCHFVEADIGAWRPDVPQDVIYANASLQWVPHHEVLMPHLLDQLADGGVLAFQVPDNLLQPSHALMCKVALEGEWKGRYGEDALSRKKLLTTEEYYDLMASRGCRVDVWRTTFYHVMPSVAAIVEWVKSTGLRPFLNPLNEEEQALFIQRYLAELTQAYGVRSDGSVLLAFPRLFVVASKVA</sequence>
<dbReference type="EC" id="2.1.1.144" evidence="5"/>
<dbReference type="Gene3D" id="1.10.150.290">
    <property type="entry name" value="S-adenosyl-L-methionine-dependent methyltransferases"/>
    <property type="match status" value="1"/>
</dbReference>
<dbReference type="InterPro" id="IPR029063">
    <property type="entry name" value="SAM-dependent_MTases_sf"/>
</dbReference>
<dbReference type="AlphaFoldDB" id="A0AAV5N6A7"/>
<proteinExistence type="inferred from homology"/>
<keyword evidence="2 5" id="KW-0489">Methyltransferase</keyword>
<comment type="function">
    <text evidence="5">Catalyzes the S-adenosylmethionine monomethyl esterification of trans-aconitate.</text>
</comment>
<comment type="caution">
    <text evidence="6">The sequence shown here is derived from an EMBL/GenBank/DDBJ whole genome shotgun (WGS) entry which is preliminary data.</text>
</comment>
<comment type="similarity">
    <text evidence="5">Belongs to the methyltransferase superfamily. Tam family.</text>
</comment>
<evidence type="ECO:0000256" key="3">
    <source>
        <dbReference type="ARBA" id="ARBA00022679"/>
    </source>
</evidence>
<dbReference type="RefSeq" id="WP_027274338.1">
    <property type="nucleotide sequence ID" value="NZ_BRLH01000004.1"/>
</dbReference>
<dbReference type="SUPFAM" id="SSF53335">
    <property type="entry name" value="S-adenosyl-L-methionine-dependent methyltransferases"/>
    <property type="match status" value="1"/>
</dbReference>
<reference evidence="6" key="1">
    <citation type="submission" date="2022-06" db="EMBL/GenBank/DDBJ databases">
        <title>Draft genome sequences of Leminorella grimontii str. JCM5902.</title>
        <authorList>
            <person name="Wakabayashi Y."/>
            <person name="Kojima K."/>
        </authorList>
    </citation>
    <scope>NUCLEOTIDE SEQUENCE</scope>
    <source>
        <strain evidence="6">JCM 5902</strain>
    </source>
</reference>
<dbReference type="GO" id="GO:0005737">
    <property type="term" value="C:cytoplasm"/>
    <property type="evidence" value="ECO:0007669"/>
    <property type="project" value="UniProtKB-SubCell"/>
</dbReference>
<organism evidence="6 7">
    <name type="scientific">Leminorella grimontii</name>
    <dbReference type="NCBI Taxonomy" id="82981"/>
    <lineage>
        <taxon>Bacteria</taxon>
        <taxon>Pseudomonadati</taxon>
        <taxon>Pseudomonadota</taxon>
        <taxon>Gammaproteobacteria</taxon>
        <taxon>Enterobacterales</taxon>
        <taxon>Budviciaceae</taxon>
        <taxon>Leminorella</taxon>
    </lineage>
</organism>
<keyword evidence="4 5" id="KW-0949">S-adenosyl-L-methionine</keyword>
<gene>
    <name evidence="5 6" type="primary">tam</name>
    <name evidence="6" type="ORF">SOASR030_20340</name>
</gene>
<dbReference type="InterPro" id="IPR023506">
    <property type="entry name" value="Trans-aconitate_MeTrfase"/>
</dbReference>
<protein>
    <recommendedName>
        <fullName evidence="5">Trans-aconitate 2-methyltransferase</fullName>
        <ecNumber evidence="5">2.1.1.144</ecNumber>
    </recommendedName>
</protein>
<keyword evidence="7" id="KW-1185">Reference proteome</keyword>
<dbReference type="HAMAP" id="MF_00560">
    <property type="entry name" value="Tran_acon_Me_trans"/>
    <property type="match status" value="1"/>
</dbReference>
<evidence type="ECO:0000256" key="4">
    <source>
        <dbReference type="ARBA" id="ARBA00022691"/>
    </source>
</evidence>
<dbReference type="PANTHER" id="PTHR43861">
    <property type="entry name" value="TRANS-ACONITATE 2-METHYLTRANSFERASE-RELATED"/>
    <property type="match status" value="1"/>
</dbReference>
<dbReference type="GO" id="GO:0032259">
    <property type="term" value="P:methylation"/>
    <property type="evidence" value="ECO:0007669"/>
    <property type="project" value="UniProtKB-KW"/>
</dbReference>
<comment type="subcellular location">
    <subcellularLocation>
        <location evidence="5">Cytoplasm</location>
    </subcellularLocation>
</comment>
<evidence type="ECO:0000313" key="6">
    <source>
        <dbReference type="EMBL" id="GKX55922.1"/>
    </source>
</evidence>
<keyword evidence="3 5" id="KW-0808">Transferase</keyword>
<dbReference type="NCBIfam" id="NF002463">
    <property type="entry name" value="PRK01683.1"/>
    <property type="match status" value="1"/>
</dbReference>
<comment type="catalytic activity">
    <reaction evidence="5">
        <text>trans-aconitate + S-adenosyl-L-methionine = (E)-3-(methoxycarbonyl)pent-2-enedioate + S-adenosyl-L-homocysteine</text>
        <dbReference type="Rhea" id="RHEA:14969"/>
        <dbReference type="ChEBI" id="CHEBI:15708"/>
        <dbReference type="ChEBI" id="CHEBI:57470"/>
        <dbReference type="ChEBI" id="CHEBI:57856"/>
        <dbReference type="ChEBI" id="CHEBI:59789"/>
        <dbReference type="EC" id="2.1.1.144"/>
    </reaction>
</comment>
<dbReference type="InterPro" id="IPR023149">
    <property type="entry name" value="Trans_acon_MeTrfase_C"/>
</dbReference>
<accession>A0AAV5N6A7</accession>
<dbReference type="EMBL" id="BRLH01000004">
    <property type="protein sequence ID" value="GKX55922.1"/>
    <property type="molecule type" value="Genomic_DNA"/>
</dbReference>
<evidence type="ECO:0000256" key="2">
    <source>
        <dbReference type="ARBA" id="ARBA00022603"/>
    </source>
</evidence>
<keyword evidence="1 5" id="KW-0963">Cytoplasm</keyword>